<dbReference type="InterPro" id="IPR009057">
    <property type="entry name" value="Homeodomain-like_sf"/>
</dbReference>
<protein>
    <submittedName>
        <fullName evidence="5">AraC family transcriptional regulator</fullName>
    </submittedName>
</protein>
<dbReference type="Pfam" id="PF06719">
    <property type="entry name" value="AraC_N"/>
    <property type="match status" value="1"/>
</dbReference>
<dbReference type="Pfam" id="PF12833">
    <property type="entry name" value="HTH_18"/>
    <property type="match status" value="1"/>
</dbReference>
<keyword evidence="2" id="KW-0238">DNA-binding</keyword>
<comment type="caution">
    <text evidence="5">The sequence shown here is derived from an EMBL/GenBank/DDBJ whole genome shotgun (WGS) entry which is preliminary data.</text>
</comment>
<dbReference type="EMBL" id="RQHV01000029">
    <property type="protein sequence ID" value="TGN13388.1"/>
    <property type="molecule type" value="Genomic_DNA"/>
</dbReference>
<organism evidence="5 6">
    <name type="scientific">Leptospira ilyithenensis</name>
    <dbReference type="NCBI Taxonomy" id="2484901"/>
    <lineage>
        <taxon>Bacteria</taxon>
        <taxon>Pseudomonadati</taxon>
        <taxon>Spirochaetota</taxon>
        <taxon>Spirochaetia</taxon>
        <taxon>Leptospirales</taxon>
        <taxon>Leptospiraceae</taxon>
        <taxon>Leptospira</taxon>
    </lineage>
</organism>
<dbReference type="RefSeq" id="WP_135763112.1">
    <property type="nucleotide sequence ID" value="NZ_RQHV01000029.1"/>
</dbReference>
<gene>
    <name evidence="5" type="ORF">EHS11_03920</name>
</gene>
<dbReference type="Gene3D" id="1.10.10.60">
    <property type="entry name" value="Homeodomain-like"/>
    <property type="match status" value="2"/>
</dbReference>
<dbReference type="Proteomes" id="UP000298264">
    <property type="component" value="Unassembled WGS sequence"/>
</dbReference>
<keyword evidence="3" id="KW-0804">Transcription</keyword>
<dbReference type="InterPro" id="IPR018060">
    <property type="entry name" value="HTH_AraC"/>
</dbReference>
<keyword evidence="6" id="KW-1185">Reference proteome</keyword>
<evidence type="ECO:0000259" key="4">
    <source>
        <dbReference type="PROSITE" id="PS01124"/>
    </source>
</evidence>
<evidence type="ECO:0000256" key="2">
    <source>
        <dbReference type="ARBA" id="ARBA00023125"/>
    </source>
</evidence>
<evidence type="ECO:0000256" key="3">
    <source>
        <dbReference type="ARBA" id="ARBA00023163"/>
    </source>
</evidence>
<sequence>MPLNQYENNRLRLAELLDPLVPEVGVISSAIKGIQLFRFEDSSPREPKAYEPGIIILVQGKKRVFLGGETYTYDPLNYLVLSIPLPIECETFGSQDEPILGLNVMIDPIIVTEILMQVKEMTLKENDLPKGIYSAPLSDSLAGTVHRLLEILSSPNDCCILGPMILRELIYRILCEDHHGGLRALAYRNRNFFKVARALNKIHESSDAGMDLKSLALDAGMSVSSFHSCFKAITNTPPIQYVKNMKLHKARILITQQGMNVYNAALKVGYESPSQFSREYKRLFGITPGKDSTSMGGAAVSYSADRNSSIYT</sequence>
<evidence type="ECO:0000313" key="6">
    <source>
        <dbReference type="Proteomes" id="UP000298264"/>
    </source>
</evidence>
<dbReference type="PROSITE" id="PS01124">
    <property type="entry name" value="HTH_ARAC_FAMILY_2"/>
    <property type="match status" value="1"/>
</dbReference>
<dbReference type="OrthoDB" id="34150at2"/>
<dbReference type="SMART" id="SM00342">
    <property type="entry name" value="HTH_ARAC"/>
    <property type="match status" value="1"/>
</dbReference>
<dbReference type="AlphaFoldDB" id="A0A4R9LRF5"/>
<evidence type="ECO:0000256" key="1">
    <source>
        <dbReference type="ARBA" id="ARBA00023015"/>
    </source>
</evidence>
<dbReference type="GO" id="GO:0043565">
    <property type="term" value="F:sequence-specific DNA binding"/>
    <property type="evidence" value="ECO:0007669"/>
    <property type="project" value="InterPro"/>
</dbReference>
<dbReference type="SUPFAM" id="SSF46689">
    <property type="entry name" value="Homeodomain-like"/>
    <property type="match status" value="2"/>
</dbReference>
<dbReference type="PROSITE" id="PS00041">
    <property type="entry name" value="HTH_ARAC_FAMILY_1"/>
    <property type="match status" value="1"/>
</dbReference>
<dbReference type="InterPro" id="IPR009594">
    <property type="entry name" value="Tscrpt_reg_HTH_AraC_N"/>
</dbReference>
<dbReference type="PANTHER" id="PTHR43436:SF2">
    <property type="entry name" value="ARAC_XYLS FAMILY TRANSCRIPTIONAL REGULATOR"/>
    <property type="match status" value="1"/>
</dbReference>
<name>A0A4R9LRF5_9LEPT</name>
<reference evidence="5" key="1">
    <citation type="journal article" date="2019" name="PLoS Negl. Trop. Dis.">
        <title>Revisiting the worldwide diversity of Leptospira species in the environment.</title>
        <authorList>
            <person name="Vincent A.T."/>
            <person name="Schiettekatte O."/>
            <person name="Bourhy P."/>
            <person name="Veyrier F.J."/>
            <person name="Picardeau M."/>
        </authorList>
    </citation>
    <scope>NUCLEOTIDE SEQUENCE [LARGE SCALE GENOMIC DNA]</scope>
    <source>
        <strain evidence="5">201400974</strain>
    </source>
</reference>
<proteinExistence type="predicted"/>
<keyword evidence="1" id="KW-0805">Transcription regulation</keyword>
<dbReference type="InterPro" id="IPR018062">
    <property type="entry name" value="HTH_AraC-typ_CS"/>
</dbReference>
<dbReference type="PANTHER" id="PTHR43436">
    <property type="entry name" value="ARAC-FAMILY TRANSCRIPTIONAL REGULATOR"/>
    <property type="match status" value="1"/>
</dbReference>
<feature type="domain" description="HTH araC/xylS-type" evidence="4">
    <location>
        <begin position="196"/>
        <end position="294"/>
    </location>
</feature>
<dbReference type="GO" id="GO:0003700">
    <property type="term" value="F:DNA-binding transcription factor activity"/>
    <property type="evidence" value="ECO:0007669"/>
    <property type="project" value="InterPro"/>
</dbReference>
<evidence type="ECO:0000313" key="5">
    <source>
        <dbReference type="EMBL" id="TGN13388.1"/>
    </source>
</evidence>
<accession>A0A4R9LRF5</accession>